<evidence type="ECO:0000256" key="1">
    <source>
        <dbReference type="SAM" id="SignalP"/>
    </source>
</evidence>
<evidence type="ECO:0000313" key="2">
    <source>
        <dbReference type="EMBL" id="TFB87417.1"/>
    </source>
</evidence>
<evidence type="ECO:0008006" key="4">
    <source>
        <dbReference type="Google" id="ProtNLM"/>
    </source>
</evidence>
<sequence>MKKKLALGIGLVGAALLALSMTVFGMGAAATINLAAPDSPSTSSVESAVVPVDTTVPASTAASNVPVRTAIKSTDPAVSMATDRFKAMTPAEQANGRVWMQTQALAATCMKDKGYAYTFEPFWEIGPGEFPMSWEDTLPESDRAAAHLALYGDTGAAADYHWDEAGCWGYAVHVMGNDNNN</sequence>
<proteinExistence type="predicted"/>
<feature type="signal peptide" evidence="1">
    <location>
        <begin position="1"/>
        <end position="25"/>
    </location>
</feature>
<comment type="caution">
    <text evidence="2">The sequence shown here is derived from an EMBL/GenBank/DDBJ whole genome shotgun (WGS) entry which is preliminary data.</text>
</comment>
<accession>A0ABY2IFJ7</accession>
<keyword evidence="3" id="KW-1185">Reference proteome</keyword>
<reference evidence="2 3" key="1">
    <citation type="submission" date="2019-03" db="EMBL/GenBank/DDBJ databases">
        <title>Genomics of glacier-inhabiting Cryobacterium strains.</title>
        <authorList>
            <person name="Liu Q."/>
            <person name="Xin Y.-H."/>
        </authorList>
    </citation>
    <scope>NUCLEOTIDE SEQUENCE [LARGE SCALE GENOMIC DNA]</scope>
    <source>
        <strain evidence="2 3">MDB2-B</strain>
    </source>
</reference>
<dbReference type="EMBL" id="SOFG01000011">
    <property type="protein sequence ID" value="TFB87417.1"/>
    <property type="molecule type" value="Genomic_DNA"/>
</dbReference>
<gene>
    <name evidence="2" type="ORF">E3O44_09935</name>
</gene>
<keyword evidence="1" id="KW-0732">Signal</keyword>
<organism evidence="2 3">
    <name type="scientific">Cryobacterium algoricola</name>
    <dbReference type="NCBI Taxonomy" id="1259183"/>
    <lineage>
        <taxon>Bacteria</taxon>
        <taxon>Bacillati</taxon>
        <taxon>Actinomycetota</taxon>
        <taxon>Actinomycetes</taxon>
        <taxon>Micrococcales</taxon>
        <taxon>Microbacteriaceae</taxon>
        <taxon>Cryobacterium</taxon>
    </lineage>
</organism>
<feature type="chain" id="PRO_5047232626" description="SCP domain-containing protein" evidence="1">
    <location>
        <begin position="26"/>
        <end position="181"/>
    </location>
</feature>
<dbReference type="RefSeq" id="WP_134534572.1">
    <property type="nucleotide sequence ID" value="NZ_SOFG01000011.1"/>
</dbReference>
<evidence type="ECO:0000313" key="3">
    <source>
        <dbReference type="Proteomes" id="UP000297608"/>
    </source>
</evidence>
<name>A0ABY2IFJ7_9MICO</name>
<dbReference type="Proteomes" id="UP000297608">
    <property type="component" value="Unassembled WGS sequence"/>
</dbReference>
<protein>
    <recommendedName>
        <fullName evidence="4">SCP domain-containing protein</fullName>
    </recommendedName>
</protein>